<comment type="caution">
    <text evidence="1">The sequence shown here is derived from an EMBL/GenBank/DDBJ whole genome shotgun (WGS) entry which is preliminary data.</text>
</comment>
<accession>A0ACB9SF59</accession>
<name>A0ACB9SF59_9MYRT</name>
<keyword evidence="2" id="KW-1185">Reference proteome</keyword>
<dbReference type="EMBL" id="CM042880">
    <property type="protein sequence ID" value="KAI4389892.1"/>
    <property type="molecule type" value="Genomic_DNA"/>
</dbReference>
<organism evidence="1 2">
    <name type="scientific">Melastoma candidum</name>
    <dbReference type="NCBI Taxonomy" id="119954"/>
    <lineage>
        <taxon>Eukaryota</taxon>
        <taxon>Viridiplantae</taxon>
        <taxon>Streptophyta</taxon>
        <taxon>Embryophyta</taxon>
        <taxon>Tracheophyta</taxon>
        <taxon>Spermatophyta</taxon>
        <taxon>Magnoliopsida</taxon>
        <taxon>eudicotyledons</taxon>
        <taxon>Gunneridae</taxon>
        <taxon>Pentapetalae</taxon>
        <taxon>rosids</taxon>
        <taxon>malvids</taxon>
        <taxon>Myrtales</taxon>
        <taxon>Melastomataceae</taxon>
        <taxon>Melastomatoideae</taxon>
        <taxon>Melastomateae</taxon>
        <taxon>Melastoma</taxon>
    </lineage>
</organism>
<reference evidence="2" key="1">
    <citation type="journal article" date="2023" name="Front. Plant Sci.">
        <title>Chromosomal-level genome assembly of Melastoma candidum provides insights into trichome evolution.</title>
        <authorList>
            <person name="Zhong Y."/>
            <person name="Wu W."/>
            <person name="Sun C."/>
            <person name="Zou P."/>
            <person name="Liu Y."/>
            <person name="Dai S."/>
            <person name="Zhou R."/>
        </authorList>
    </citation>
    <scope>NUCLEOTIDE SEQUENCE [LARGE SCALE GENOMIC DNA]</scope>
</reference>
<protein>
    <submittedName>
        <fullName evidence="1">Uncharacterized protein</fullName>
    </submittedName>
</protein>
<evidence type="ECO:0000313" key="2">
    <source>
        <dbReference type="Proteomes" id="UP001057402"/>
    </source>
</evidence>
<gene>
    <name evidence="1" type="ORF">MLD38_002062</name>
</gene>
<proteinExistence type="predicted"/>
<evidence type="ECO:0000313" key="1">
    <source>
        <dbReference type="EMBL" id="KAI4389892.1"/>
    </source>
</evidence>
<sequence>MAKGRTTLKARAAAVSIAVELLHGGCDGGVLDSGSGAPSAVESALRRFIVHGTDLIFDIGVEPKSKGLKHRDACGNKTQVTFVHYLQQGSVSMGVCLSLDINRAESSGDSA</sequence>
<dbReference type="Proteomes" id="UP001057402">
    <property type="component" value="Chromosome 1"/>
</dbReference>